<keyword evidence="2" id="KW-1185">Reference proteome</keyword>
<dbReference type="EMBL" id="UYRV01003144">
    <property type="protein sequence ID" value="VDK49837.1"/>
    <property type="molecule type" value="Genomic_DNA"/>
</dbReference>
<proteinExistence type="predicted"/>
<gene>
    <name evidence="1" type="ORF">CGOC_LOCUS1615</name>
</gene>
<evidence type="ECO:0000313" key="2">
    <source>
        <dbReference type="Proteomes" id="UP000271889"/>
    </source>
</evidence>
<organism evidence="1 2">
    <name type="scientific">Cylicostephanus goldi</name>
    <name type="common">Nematode worm</name>
    <dbReference type="NCBI Taxonomy" id="71465"/>
    <lineage>
        <taxon>Eukaryota</taxon>
        <taxon>Metazoa</taxon>
        <taxon>Ecdysozoa</taxon>
        <taxon>Nematoda</taxon>
        <taxon>Chromadorea</taxon>
        <taxon>Rhabditida</taxon>
        <taxon>Rhabditina</taxon>
        <taxon>Rhabditomorpha</taxon>
        <taxon>Strongyloidea</taxon>
        <taxon>Strongylidae</taxon>
        <taxon>Cylicostephanus</taxon>
    </lineage>
</organism>
<dbReference type="AlphaFoldDB" id="A0A3P6QUV5"/>
<sequence length="129" mass="14190">MAGRDDYYGGGRGGGGGGYGGAGGGGYGGGPVRFLEFFRQNIKSTQRTAKKMSFRAPEQLCLEFVRTLFEGLFWNEESVENRILAMSCCGGAVKFRVVYVFLSKILPWRIFSVQKAVCCVRSLYSTRSL</sequence>
<dbReference type="Proteomes" id="UP000271889">
    <property type="component" value="Unassembled WGS sequence"/>
</dbReference>
<reference evidence="1 2" key="1">
    <citation type="submission" date="2018-11" db="EMBL/GenBank/DDBJ databases">
        <authorList>
            <consortium name="Pathogen Informatics"/>
        </authorList>
    </citation>
    <scope>NUCLEOTIDE SEQUENCE [LARGE SCALE GENOMIC DNA]</scope>
</reference>
<evidence type="ECO:0000313" key="1">
    <source>
        <dbReference type="EMBL" id="VDK49837.1"/>
    </source>
</evidence>
<name>A0A3P6QUV5_CYLGO</name>
<accession>A0A3P6QUV5</accession>
<protein>
    <submittedName>
        <fullName evidence="1">Uncharacterized protein</fullName>
    </submittedName>
</protein>